<dbReference type="STRING" id="857342.A0A2T3B3S3"/>
<dbReference type="AlphaFoldDB" id="A0A2T3B3S3"/>
<feature type="transmembrane region" description="Helical" evidence="4">
    <location>
        <begin position="440"/>
        <end position="458"/>
    </location>
</feature>
<dbReference type="GO" id="GO:0050897">
    <property type="term" value="F:cobalt ion binding"/>
    <property type="evidence" value="ECO:0007669"/>
    <property type="project" value="TreeGrafter"/>
</dbReference>
<dbReference type="InterPro" id="IPR045861">
    <property type="entry name" value="CorA_cytoplasmic_dom"/>
</dbReference>
<evidence type="ECO:0000256" key="2">
    <source>
        <dbReference type="ARBA" id="ARBA00022448"/>
    </source>
</evidence>
<evidence type="ECO:0000256" key="4">
    <source>
        <dbReference type="SAM" id="Phobius"/>
    </source>
</evidence>
<dbReference type="GO" id="GO:0005886">
    <property type="term" value="C:plasma membrane"/>
    <property type="evidence" value="ECO:0007669"/>
    <property type="project" value="UniProtKB-SubCell"/>
</dbReference>
<reference evidence="5 6" key="1">
    <citation type="journal article" date="2018" name="New Phytol.">
        <title>Comparative genomics and transcriptomics depict ericoid mycorrhizal fungi as versatile saprotrophs and plant mutualists.</title>
        <authorList>
            <person name="Martino E."/>
            <person name="Morin E."/>
            <person name="Grelet G.A."/>
            <person name="Kuo A."/>
            <person name="Kohler A."/>
            <person name="Daghino S."/>
            <person name="Barry K.W."/>
            <person name="Cichocki N."/>
            <person name="Clum A."/>
            <person name="Dockter R.B."/>
            <person name="Hainaut M."/>
            <person name="Kuo R.C."/>
            <person name="LaButti K."/>
            <person name="Lindahl B.D."/>
            <person name="Lindquist E.A."/>
            <person name="Lipzen A."/>
            <person name="Khouja H.R."/>
            <person name="Magnuson J."/>
            <person name="Murat C."/>
            <person name="Ohm R.A."/>
            <person name="Singer S.W."/>
            <person name="Spatafora J.W."/>
            <person name="Wang M."/>
            <person name="Veneault-Fourrey C."/>
            <person name="Henrissat B."/>
            <person name="Grigoriev I.V."/>
            <person name="Martin F.M."/>
            <person name="Perotto S."/>
        </authorList>
    </citation>
    <scope>NUCLEOTIDE SEQUENCE [LARGE SCALE GENOMIC DNA]</scope>
    <source>
        <strain evidence="5 6">ATCC 22711</strain>
    </source>
</reference>
<dbReference type="RefSeq" id="XP_024721538.1">
    <property type="nucleotide sequence ID" value="XM_024864847.1"/>
</dbReference>
<keyword evidence="4" id="KW-0812">Transmembrane</keyword>
<protein>
    <recommendedName>
        <fullName evidence="7">ADP-ribosylation factor</fullName>
    </recommendedName>
</protein>
<evidence type="ECO:0000313" key="6">
    <source>
        <dbReference type="Proteomes" id="UP000241818"/>
    </source>
</evidence>
<keyword evidence="3" id="KW-1003">Cell membrane</keyword>
<feature type="transmembrane region" description="Helical" evidence="4">
    <location>
        <begin position="478"/>
        <end position="499"/>
    </location>
</feature>
<evidence type="ECO:0000313" key="5">
    <source>
        <dbReference type="EMBL" id="PSS20268.1"/>
    </source>
</evidence>
<dbReference type="InterPro" id="IPR002523">
    <property type="entry name" value="MgTranspt_CorA/ZnTranspt_ZntB"/>
</dbReference>
<dbReference type="GO" id="GO:0015095">
    <property type="term" value="F:magnesium ion transmembrane transporter activity"/>
    <property type="evidence" value="ECO:0007669"/>
    <property type="project" value="TreeGrafter"/>
</dbReference>
<evidence type="ECO:0000256" key="1">
    <source>
        <dbReference type="ARBA" id="ARBA00004651"/>
    </source>
</evidence>
<dbReference type="PANTHER" id="PTHR46494">
    <property type="entry name" value="CORA FAMILY METAL ION TRANSPORTER (EUROFUNG)"/>
    <property type="match status" value="1"/>
</dbReference>
<keyword evidence="4" id="KW-0472">Membrane</keyword>
<gene>
    <name evidence="5" type="ORF">M430DRAFT_231553</name>
</gene>
<dbReference type="OrthoDB" id="5430812at2759"/>
<dbReference type="Gene3D" id="1.20.58.340">
    <property type="entry name" value="Magnesium transport protein CorA, transmembrane region"/>
    <property type="match status" value="1"/>
</dbReference>
<dbReference type="GO" id="GO:0000287">
    <property type="term" value="F:magnesium ion binding"/>
    <property type="evidence" value="ECO:0007669"/>
    <property type="project" value="TreeGrafter"/>
</dbReference>
<keyword evidence="2" id="KW-0813">Transport</keyword>
<dbReference type="InParanoid" id="A0A2T3B3S3"/>
<keyword evidence="6" id="KW-1185">Reference proteome</keyword>
<comment type="subcellular location">
    <subcellularLocation>
        <location evidence="1">Cell membrane</location>
        <topology evidence="1">Multi-pass membrane protein</topology>
    </subcellularLocation>
</comment>
<sequence length="532" mass="60525">MARDGLFADFDNKEIYDQSLALALDESTLNFVVDFGRQQAQIAFNLGVSDIEAQLKSGNLPERPVRWINIWAPNRQADLVELLGSHYAFSLRLRAILQSRPQLPEPRLDDKHISRFKMKKLQHPHKDDIELATTSIDTPRPNTSIRSTDDTSHYTIAKRMVNYQSVDFGNHFLCIGANFMHGIPTASNDNSVVSEGMQRPLWSWLVLCDDNTVITLQEDPGPVNNVEDLKSIRGNTFSVLSQLSTHGHLNADPISMQTVRQALDLDHAQGNVGLEGASNLFYYLFDDWRAVYSTIASYRRRLDELQTAILGDMTRTSNTAPNIELIPRLHILGRQIRRMEHLYAGYKNLIQRILETKETAVNSVNTPRNFSGLTADGKGVRLAQSASLRFERLSDRLQLLILSETREFLEEKDALISTYFNINAQKDSEAAARLTRAATLLAKLSVLFLPVSLMTSYFSVQIPDLQEKYTGKDYWDAFAIIVCISFMFLFFFSRFLMWVTETLDGWLKTISKAFVSLLFRKRAKHVADPYTN</sequence>
<organism evidence="5 6">
    <name type="scientific">Amorphotheca resinae ATCC 22711</name>
    <dbReference type="NCBI Taxonomy" id="857342"/>
    <lineage>
        <taxon>Eukaryota</taxon>
        <taxon>Fungi</taxon>
        <taxon>Dikarya</taxon>
        <taxon>Ascomycota</taxon>
        <taxon>Pezizomycotina</taxon>
        <taxon>Leotiomycetes</taxon>
        <taxon>Helotiales</taxon>
        <taxon>Amorphothecaceae</taxon>
        <taxon>Amorphotheca</taxon>
    </lineage>
</organism>
<dbReference type="Pfam" id="PF01544">
    <property type="entry name" value="CorA"/>
    <property type="match status" value="1"/>
</dbReference>
<dbReference type="EMBL" id="KZ679010">
    <property type="protein sequence ID" value="PSS20268.1"/>
    <property type="molecule type" value="Genomic_DNA"/>
</dbReference>
<keyword evidence="4" id="KW-1133">Transmembrane helix</keyword>
<dbReference type="SUPFAM" id="SSF143865">
    <property type="entry name" value="CorA soluble domain-like"/>
    <property type="match status" value="1"/>
</dbReference>
<dbReference type="PANTHER" id="PTHR46494:SF1">
    <property type="entry name" value="CORA FAMILY METAL ION TRANSPORTER (EUROFUNG)"/>
    <property type="match status" value="1"/>
</dbReference>
<dbReference type="Proteomes" id="UP000241818">
    <property type="component" value="Unassembled WGS sequence"/>
</dbReference>
<evidence type="ECO:0008006" key="7">
    <source>
        <dbReference type="Google" id="ProtNLM"/>
    </source>
</evidence>
<name>A0A2T3B3S3_AMORE</name>
<accession>A0A2T3B3S3</accession>
<dbReference type="GO" id="GO:0015087">
    <property type="term" value="F:cobalt ion transmembrane transporter activity"/>
    <property type="evidence" value="ECO:0007669"/>
    <property type="project" value="TreeGrafter"/>
</dbReference>
<dbReference type="GeneID" id="36572928"/>
<proteinExistence type="predicted"/>
<evidence type="ECO:0000256" key="3">
    <source>
        <dbReference type="ARBA" id="ARBA00022475"/>
    </source>
</evidence>